<dbReference type="Pfam" id="PF01395">
    <property type="entry name" value="PBP_GOBP"/>
    <property type="match status" value="1"/>
</dbReference>
<feature type="signal peptide" evidence="4">
    <location>
        <begin position="1"/>
        <end position="23"/>
    </location>
</feature>
<name>A0A0K0KF39_9NEOP</name>
<sequence length="165" mass="18183">MAEMWKITVVVLVYLAIDSRVESSQEVIKTMSIGFAQALDSCKKEMELPDSIDVDFANFWKEGYEITNRFTGCAIICLSTKLDLVSPDGSLHHGNAQDFAKKHGADDAMAKQLIDMIHGCEKSAPAIEDGCMKILAIAKCFKMEIHKLNWAPTAEVVMGEILAEA</sequence>
<dbReference type="EMBL" id="KF513151">
    <property type="protein sequence ID" value="AII15786.1"/>
    <property type="molecule type" value="mRNA"/>
</dbReference>
<dbReference type="PIRSF" id="PIRSF015604">
    <property type="entry name" value="Odorant/phero_bd"/>
    <property type="match status" value="1"/>
</dbReference>
<evidence type="ECO:0000313" key="5">
    <source>
        <dbReference type="EMBL" id="AII15786.1"/>
    </source>
</evidence>
<proteinExistence type="evidence at transcript level"/>
<dbReference type="SMART" id="SM00708">
    <property type="entry name" value="PhBP"/>
    <property type="match status" value="1"/>
</dbReference>
<evidence type="ECO:0000256" key="1">
    <source>
        <dbReference type="ARBA" id="ARBA00008098"/>
    </source>
</evidence>
<dbReference type="GO" id="GO:0005549">
    <property type="term" value="F:odorant binding"/>
    <property type="evidence" value="ECO:0007669"/>
    <property type="project" value="InterPro"/>
</dbReference>
<evidence type="ECO:0000256" key="2">
    <source>
        <dbReference type="ARBA" id="ARBA00022448"/>
    </source>
</evidence>
<keyword evidence="3" id="KW-1015">Disulfide bond</keyword>
<gene>
    <name evidence="5" type="primary">PBP</name>
</gene>
<feature type="disulfide bond" evidence="3">
    <location>
        <begin position="73"/>
        <end position="131"/>
    </location>
</feature>
<reference evidence="5" key="1">
    <citation type="submission" date="2013-08" db="EMBL/GenBank/DDBJ databases">
        <title>cDNA cloning of odorant receptor co-receptor and quantitative analysis of its expression in the angoumois grain moth, Sitotroga cerealella (Olivier).</title>
        <authorList>
            <person name="Ma M."/>
            <person name="Yang F.L."/>
        </authorList>
    </citation>
    <scope>NUCLEOTIDE SEQUENCE</scope>
    <source>
        <tissue evidence="5">Antennae</tissue>
    </source>
</reference>
<dbReference type="InterPro" id="IPR006072">
    <property type="entry name" value="Odorant/phero-bd_Lep"/>
</dbReference>
<feature type="chain" id="PRO_5005450866" evidence="4">
    <location>
        <begin position="24"/>
        <end position="165"/>
    </location>
</feature>
<accession>A0A0K0KF39</accession>
<keyword evidence="4" id="KW-0732">Signal</keyword>
<dbReference type="Gene3D" id="1.10.238.20">
    <property type="entry name" value="Pheromone/general odorant binding protein domain"/>
    <property type="match status" value="1"/>
</dbReference>
<protein>
    <submittedName>
        <fullName evidence="5">Pheromone-binding protein</fullName>
    </submittedName>
</protein>
<dbReference type="CDD" id="cd23992">
    <property type="entry name" value="PBP_GOBP"/>
    <property type="match status" value="1"/>
</dbReference>
<dbReference type="InterPro" id="IPR006170">
    <property type="entry name" value="PBP/GOBP"/>
</dbReference>
<comment type="similarity">
    <text evidence="1">Belongs to the PBP/GOBP family.</text>
</comment>
<feature type="disulfide bond" evidence="3">
    <location>
        <begin position="42"/>
        <end position="77"/>
    </location>
</feature>
<organism evidence="5">
    <name type="scientific">Sitotroga cerealella</name>
    <dbReference type="NCBI Taxonomy" id="347735"/>
    <lineage>
        <taxon>Eukaryota</taxon>
        <taxon>Metazoa</taxon>
        <taxon>Ecdysozoa</taxon>
        <taxon>Arthropoda</taxon>
        <taxon>Hexapoda</taxon>
        <taxon>Insecta</taxon>
        <taxon>Pterygota</taxon>
        <taxon>Neoptera</taxon>
        <taxon>Endopterygota</taxon>
        <taxon>Lepidoptera</taxon>
        <taxon>Glossata</taxon>
        <taxon>Ditrysia</taxon>
        <taxon>Gelechioidea</taxon>
        <taxon>Gelechiidae</taxon>
        <taxon>Apatetrinae</taxon>
        <taxon>Sitotroga</taxon>
    </lineage>
</organism>
<keyword evidence="2" id="KW-0813">Transport</keyword>
<dbReference type="InterPro" id="IPR036728">
    <property type="entry name" value="PBP_GOBP_sf"/>
</dbReference>
<dbReference type="PRINTS" id="PR00484">
    <property type="entry name" value="PBPGOBP"/>
</dbReference>
<feature type="disulfide bond" evidence="3">
    <location>
        <begin position="120"/>
        <end position="140"/>
    </location>
</feature>
<evidence type="ECO:0000256" key="3">
    <source>
        <dbReference type="PIRSR" id="PIRSR015604-1"/>
    </source>
</evidence>
<evidence type="ECO:0000256" key="4">
    <source>
        <dbReference type="SAM" id="SignalP"/>
    </source>
</evidence>
<dbReference type="AlphaFoldDB" id="A0A0K0KF39"/>
<dbReference type="SUPFAM" id="SSF47565">
    <property type="entry name" value="Insect pheromone/odorant-binding proteins"/>
    <property type="match status" value="1"/>
</dbReference>